<feature type="compositionally biased region" description="Basic residues" evidence="2">
    <location>
        <begin position="1504"/>
        <end position="1513"/>
    </location>
</feature>
<comment type="caution">
    <text evidence="1">Lacks conserved residue(s) required for the propagation of feature annotation.</text>
</comment>
<dbReference type="PANTHER" id="PTHR15332">
    <property type="entry name" value="PROPROTEIN CONVERTASE SUBTILISIN_KEXIN TYPE 5-LIKE"/>
    <property type="match status" value="1"/>
</dbReference>
<dbReference type="InterPro" id="IPR001368">
    <property type="entry name" value="TNFR/NGFR_Cys_rich_reg"/>
</dbReference>
<feature type="compositionally biased region" description="Acidic residues" evidence="2">
    <location>
        <begin position="1524"/>
        <end position="1533"/>
    </location>
</feature>
<feature type="transmembrane region" description="Helical" evidence="3">
    <location>
        <begin position="1704"/>
        <end position="1730"/>
    </location>
</feature>
<dbReference type="CDD" id="cd00064">
    <property type="entry name" value="FU"/>
    <property type="match status" value="14"/>
</dbReference>
<dbReference type="SMART" id="SM01411">
    <property type="entry name" value="Ephrin_rec_like"/>
    <property type="match status" value="6"/>
</dbReference>
<feature type="domain" description="TNFR-Cys" evidence="4">
    <location>
        <begin position="911"/>
        <end position="963"/>
    </location>
</feature>
<feature type="compositionally biased region" description="Low complexity" evidence="2">
    <location>
        <begin position="1388"/>
        <end position="1404"/>
    </location>
</feature>
<feature type="repeat" description="TNFR-Cys" evidence="1">
    <location>
        <begin position="911"/>
        <end position="963"/>
    </location>
</feature>
<dbReference type="SMART" id="SM00181">
    <property type="entry name" value="EGF"/>
    <property type="match status" value="7"/>
</dbReference>
<dbReference type="OrthoDB" id="10035969at2759"/>
<gene>
    <name evidence="5" type="ORF">TTHERM_00070910</name>
</gene>
<feature type="compositionally biased region" description="Polar residues" evidence="2">
    <location>
        <begin position="1274"/>
        <end position="1290"/>
    </location>
</feature>
<dbReference type="InterPro" id="IPR006212">
    <property type="entry name" value="Furin_repeat"/>
</dbReference>
<dbReference type="EMBL" id="GG662853">
    <property type="protein sequence ID" value="EAR87584.2"/>
    <property type="molecule type" value="Genomic_DNA"/>
</dbReference>
<proteinExistence type="predicted"/>
<dbReference type="InterPro" id="IPR000742">
    <property type="entry name" value="EGF"/>
</dbReference>
<feature type="region of interest" description="Disordered" evidence="2">
    <location>
        <begin position="1258"/>
        <end position="1407"/>
    </location>
</feature>
<dbReference type="SMART" id="SM00261">
    <property type="entry name" value="FU"/>
    <property type="match status" value="17"/>
</dbReference>
<dbReference type="KEGG" id="tet:TTHERM_00070910"/>
<dbReference type="Gene3D" id="2.10.220.10">
    <property type="entry name" value="Hormone Receptor, Insulin-like Growth Factor Receptor 1, Chain A, domain 2"/>
    <property type="match status" value="9"/>
</dbReference>
<evidence type="ECO:0000259" key="4">
    <source>
        <dbReference type="PROSITE" id="PS50050"/>
    </source>
</evidence>
<name>I7MHI9_TETTS</name>
<accession>I7MHI9</accession>
<evidence type="ECO:0000313" key="6">
    <source>
        <dbReference type="Proteomes" id="UP000009168"/>
    </source>
</evidence>
<dbReference type="PANTHER" id="PTHR15332:SF175">
    <property type="entry name" value="PROPROTEIN CONVERTASE SUBTILISIN_KEXIN TYPE 5-LIKE"/>
    <property type="match status" value="1"/>
</dbReference>
<evidence type="ECO:0000313" key="5">
    <source>
        <dbReference type="EMBL" id="EAR87584.2"/>
    </source>
</evidence>
<feature type="transmembrane region" description="Helical" evidence="3">
    <location>
        <begin position="1672"/>
        <end position="1692"/>
    </location>
</feature>
<keyword evidence="3" id="KW-1133">Transmembrane helix</keyword>
<dbReference type="RefSeq" id="XP_001007829.2">
    <property type="nucleotide sequence ID" value="XM_001007829.2"/>
</dbReference>
<keyword evidence="3" id="KW-0812">Transmembrane</keyword>
<keyword evidence="3" id="KW-0472">Membrane</keyword>
<reference evidence="6" key="1">
    <citation type="journal article" date="2006" name="PLoS Biol.">
        <title>Macronuclear genome sequence of the ciliate Tetrahymena thermophila, a model eukaryote.</title>
        <authorList>
            <person name="Eisen J.A."/>
            <person name="Coyne R.S."/>
            <person name="Wu M."/>
            <person name="Wu D."/>
            <person name="Thiagarajan M."/>
            <person name="Wortman J.R."/>
            <person name="Badger J.H."/>
            <person name="Ren Q."/>
            <person name="Amedeo P."/>
            <person name="Jones K.M."/>
            <person name="Tallon L.J."/>
            <person name="Delcher A.L."/>
            <person name="Salzberg S.L."/>
            <person name="Silva J.C."/>
            <person name="Haas B.J."/>
            <person name="Majoros W.H."/>
            <person name="Farzad M."/>
            <person name="Carlton J.M."/>
            <person name="Smith R.K. Jr."/>
            <person name="Garg J."/>
            <person name="Pearlman R.E."/>
            <person name="Karrer K.M."/>
            <person name="Sun L."/>
            <person name="Manning G."/>
            <person name="Elde N.C."/>
            <person name="Turkewitz A.P."/>
            <person name="Asai D.J."/>
            <person name="Wilkes D.E."/>
            <person name="Wang Y."/>
            <person name="Cai H."/>
            <person name="Collins K."/>
            <person name="Stewart B.A."/>
            <person name="Lee S.R."/>
            <person name="Wilamowska K."/>
            <person name="Weinberg Z."/>
            <person name="Ruzzo W.L."/>
            <person name="Wloga D."/>
            <person name="Gaertig J."/>
            <person name="Frankel J."/>
            <person name="Tsao C.-C."/>
            <person name="Gorovsky M.A."/>
            <person name="Keeling P.J."/>
            <person name="Waller R.F."/>
            <person name="Patron N.J."/>
            <person name="Cherry J.M."/>
            <person name="Stover N.A."/>
            <person name="Krieger C.J."/>
            <person name="del Toro C."/>
            <person name="Ryder H.F."/>
            <person name="Williamson S.C."/>
            <person name="Barbeau R.A."/>
            <person name="Hamilton E.P."/>
            <person name="Orias E."/>
        </authorList>
    </citation>
    <scope>NUCLEOTIDE SEQUENCE [LARGE SCALE GENOMIC DNA]</scope>
    <source>
        <strain evidence="6">SB210</strain>
    </source>
</reference>
<protein>
    <recommendedName>
        <fullName evidence="4">TNFR-Cys domain-containing protein</fullName>
    </recommendedName>
</protein>
<dbReference type="eggNOG" id="KOG3525">
    <property type="taxonomic scope" value="Eukaryota"/>
</dbReference>
<feature type="compositionally biased region" description="Acidic residues" evidence="2">
    <location>
        <begin position="1342"/>
        <end position="1355"/>
    </location>
</feature>
<feature type="compositionally biased region" description="Polar residues" evidence="2">
    <location>
        <begin position="1490"/>
        <end position="1503"/>
    </location>
</feature>
<feature type="compositionally biased region" description="Polar residues" evidence="2">
    <location>
        <begin position="1557"/>
        <end position="1590"/>
    </location>
</feature>
<dbReference type="GeneID" id="7832601"/>
<organism evidence="5 6">
    <name type="scientific">Tetrahymena thermophila (strain SB210)</name>
    <dbReference type="NCBI Taxonomy" id="312017"/>
    <lineage>
        <taxon>Eukaryota</taxon>
        <taxon>Sar</taxon>
        <taxon>Alveolata</taxon>
        <taxon>Ciliophora</taxon>
        <taxon>Intramacronucleata</taxon>
        <taxon>Oligohymenophorea</taxon>
        <taxon>Hymenostomatida</taxon>
        <taxon>Tetrahymenina</taxon>
        <taxon>Tetrahymenidae</taxon>
        <taxon>Tetrahymena</taxon>
    </lineage>
</organism>
<evidence type="ECO:0000256" key="2">
    <source>
        <dbReference type="SAM" id="MobiDB-lite"/>
    </source>
</evidence>
<feature type="transmembrane region" description="Helical" evidence="3">
    <location>
        <begin position="1206"/>
        <end position="1228"/>
    </location>
</feature>
<sequence>MRKLKKQILITILYFLVQCFVEVLTVEVVVEQSLIQDSSFDTTGYSSSSTQSCSKTSVSEVNHKFLGPIRSSSPVTKTYTNLPQHFLASVRIDFVLVDNWYQDLFNLYFDGKLITEQNYSADSGRDFCGSSPDDRFYRGYWSMPHTASTLTLKVELQDVNGNPDKYILFRQIQISLDTCDQSCSTCYGSQYTNCLTCPNGVTDGSDRCYCPTNQYASNQQCVASCPTGQAPDINGFCQPQCTPPQFQFQGICITPDPNVKNIQYQLAYGLFSNNFSAITIFNMGWKIYNMGQVGVFSDCGTNRIFGGFAIVNKGTYMEIVFANLPKHYNVKIMLKALMIDWDSNANVTISIDGTVVETLTAPSSGGTQICGNTNKNDYVYTLNKPAYTHSNAQLTVTINTNYQNTDVYTFGFGIREIQIYLDSCPQNCQQCDATGCINCFQNFLLYKGKCYSPCPAKTFPIATLAIPICQDCYSNCASCSIGNASNNCDTCNTGNFLLLGTCVSDCGDYYYADTNNVCQQCDQTCLRCSGPQADNCTKCSSPLYLDKTSNRCVQGPNCPSGTYPEVSNRTCMPCNVVCLTCNGSSSTNCLTCTNYLDVNTCVSQCSVGKYAYSLTKSCKPCDPNCYACNIQATNCIQCSAPNFLDNSKCSPNCSAGKYGDTTDRVCKVCPNNCTNCLSGSLSDCTGCSQGYFLTILNTTLISGTCGLSCASGFWTDTTYNQCKPCFSNCATCNPPGTQNSCLTCNANFYLTVQSSCDAKCPDRFFPDTTNLVCKPCHSTCLQCTNSSNQNCTKCDTGRYLLLITTKEGSCYINCPDSYYNDGVSNSCLSCFGGCRTCSGPLSNQCAACLPGFYFYNNQCIKNCPDGTYANTQALVCEECNLTCKTCNGPLDNNCASCGGTRYMLNNQCISNCPDGQYNDIPTNTCKNCDPTCNTCYGGQPNQCETCTNSRFLNTNTHTCDTVCPNGQYSQKTPQQICKLCNPICNTCLGPSDQQCSNCPDNRFLWNGQCLANCPIGYFRINNPNQCVTCDSTCARCNNSPLPTQCISCNPGRYLYNQECLLQCPDHYYGDTTLNICSLCDKTCKTCTDVNYNNCLSCYKGTYLLKNTCLTTCPVHYVPNDFSQTCIECPKECATCLVSDPTKCTKCQTGWYLLDMQCLQRCPNTYYTDYDTQTCQPCCQNCEVCTGPNPQDCQVWFRQSISLLNLLIFWIFIGKSAYCAIVFLLGYYLDSKFKPKGPRLPFKDPREILPYTKIAPLPQIGASGNEVANRRGRNGTLNPNTISQNPNGQNPEDQDFQKPPNLFVKSGGLLDDENHDDDFNSPNKQGKNKKKPFNPNTPKNPQDDEDDDNDGSDDDQSPNKQNPNEDDDDDDDDDEDQVQPRNAGDTQKSEMSNGNPENSNNPNNPQKKGMKFLRKVILRHGTLMKLRGDIRKKTDKEVLDLIIPKGEESENKKKKIGADGMVVETIDMVEGDDNNPNENIPKAFQRKKSKQGTVTFDNTSPNSKNKLRINKKKNSTIPMIGGGENNEDDDEDQDDFGHLNKNPRNGSRQGDQNKNDRTQSTIFNPHANGTTMLNQTTNTRPATANSGISDNKELLQNQPTLGILAEKERSNKANLKFPNGVGYFRTLLEFYELTTIFMHYDYDLERPLRALIFFSKLLFIFCITRPYDNDVPLVGIILCMFGLKIVMNCLERIMTKISRFFDKLLFIFFASAVIYCLFNTFYLFLPALVWVSHSQDWSWSLKYLITFGVDLLFFQIGYFTIQFYVTKHITFCHFLSLPMRLLGYLFFKENISQFISV</sequence>
<dbReference type="InterPro" id="IPR009030">
    <property type="entry name" value="Growth_fac_rcpt_cys_sf"/>
</dbReference>
<evidence type="ECO:0000256" key="3">
    <source>
        <dbReference type="SAM" id="Phobius"/>
    </source>
</evidence>
<dbReference type="InParanoid" id="I7MHI9"/>
<dbReference type="SUPFAM" id="SSF57184">
    <property type="entry name" value="Growth factor receptor domain"/>
    <property type="match status" value="7"/>
</dbReference>
<feature type="transmembrane region" description="Helical" evidence="3">
    <location>
        <begin position="1647"/>
        <end position="1666"/>
    </location>
</feature>
<evidence type="ECO:0000256" key="1">
    <source>
        <dbReference type="PROSITE-ProRule" id="PRU00206"/>
    </source>
</evidence>
<feature type="transmembrane region" description="Helical" evidence="3">
    <location>
        <begin position="1742"/>
        <end position="1760"/>
    </location>
</feature>
<dbReference type="Proteomes" id="UP000009168">
    <property type="component" value="Unassembled WGS sequence"/>
</dbReference>
<feature type="compositionally biased region" description="Acidic residues" evidence="2">
    <location>
        <begin position="1363"/>
        <end position="1376"/>
    </location>
</feature>
<keyword evidence="6" id="KW-1185">Reference proteome</keyword>
<dbReference type="PROSITE" id="PS50050">
    <property type="entry name" value="TNFR_NGFR_2"/>
    <property type="match status" value="1"/>
</dbReference>
<feature type="region of interest" description="Disordered" evidence="2">
    <location>
        <begin position="1468"/>
        <end position="1590"/>
    </location>
</feature>